<evidence type="ECO:0000313" key="12">
    <source>
        <dbReference type="Proteomes" id="UP000694865"/>
    </source>
</evidence>
<gene>
    <name evidence="13" type="primary">LOC102803910</name>
</gene>
<evidence type="ECO:0000256" key="10">
    <source>
        <dbReference type="SAM" id="Phobius"/>
    </source>
</evidence>
<sequence length="493" mass="56194">SGISVTVSILTLTAMSIERYLAIKHPMRARRISKVNLIRKVIVVIWILALVITSPILYVKEVLRHQVFTVDVFTCTEVWPNGEISRMAYSMVLLMFMYVLPAGLIFTAYTLIGRRLCTEEKRLTRSATSLPYNQKCRNQRNYVTSVLKGRRKIARMLLVVAFLFVICWLPYNVLTVWRDFHIGKPSDSDVKIVISIMPFASLLGHANSAFNPIVYSFLHKSFRKHFKTAFQCGVSRGPPSNHYLPNRMRPSISRSTSTSQSTRWSQVSWSRSMAALRERVNSRRSGGRVLNTRKTSFKSMCTNSTHSNGLHQSYVLQYNSRQMRRKRQIIIMQRPLALASTITEESSNCQSSVSRRSSNAHSYAMNKLHVLKEETNQENDTSPSTCIRMLLRTESAPACYDEVPELQVNGEPRMEEDDNQIIGSDDDTDDIYCHAENMTRQNANLHHLTLEDNVIEEDETSFSGDLDLGPAVITLNRSPRVPVRTIIYKASSV</sequence>
<keyword evidence="5 10" id="KW-0472">Membrane</keyword>
<dbReference type="SUPFAM" id="SSF81321">
    <property type="entry name" value="Family A G protein-coupled receptor-like"/>
    <property type="match status" value="1"/>
</dbReference>
<evidence type="ECO:0000256" key="9">
    <source>
        <dbReference type="SAM" id="MobiDB-lite"/>
    </source>
</evidence>
<feature type="non-terminal residue" evidence="13">
    <location>
        <position position="1"/>
    </location>
</feature>
<dbReference type="RefSeq" id="XP_006824304.1">
    <property type="nucleotide sequence ID" value="XM_006824241.1"/>
</dbReference>
<evidence type="ECO:0000256" key="1">
    <source>
        <dbReference type="ARBA" id="ARBA00004141"/>
    </source>
</evidence>
<evidence type="ECO:0000256" key="6">
    <source>
        <dbReference type="ARBA" id="ARBA00023170"/>
    </source>
</evidence>
<comment type="similarity">
    <text evidence="8">Belongs to the G-protein coupled receptor 1 family.</text>
</comment>
<feature type="transmembrane region" description="Helical" evidence="10">
    <location>
        <begin position="87"/>
        <end position="112"/>
    </location>
</feature>
<feature type="transmembrane region" description="Helical" evidence="10">
    <location>
        <begin position="192"/>
        <end position="218"/>
    </location>
</feature>
<dbReference type="PANTHER" id="PTHR45695">
    <property type="entry name" value="LEUCOKININ RECEPTOR-RELATED"/>
    <property type="match status" value="1"/>
</dbReference>
<dbReference type="PROSITE" id="PS00237">
    <property type="entry name" value="G_PROTEIN_RECEP_F1_1"/>
    <property type="match status" value="1"/>
</dbReference>
<dbReference type="PRINTS" id="PR00237">
    <property type="entry name" value="GPCRRHODOPSN"/>
</dbReference>
<keyword evidence="3 10" id="KW-1133">Transmembrane helix</keyword>
<keyword evidence="12" id="KW-1185">Reference proteome</keyword>
<feature type="transmembrane region" description="Helical" evidence="10">
    <location>
        <begin position="153"/>
        <end position="172"/>
    </location>
</feature>
<evidence type="ECO:0000256" key="2">
    <source>
        <dbReference type="ARBA" id="ARBA00022692"/>
    </source>
</evidence>
<feature type="domain" description="G-protein coupled receptors family 1 profile" evidence="11">
    <location>
        <begin position="1"/>
        <end position="215"/>
    </location>
</feature>
<evidence type="ECO:0000256" key="5">
    <source>
        <dbReference type="ARBA" id="ARBA00023136"/>
    </source>
</evidence>
<keyword evidence="7 8" id="KW-0807">Transducer</keyword>
<feature type="region of interest" description="Disordered" evidence="9">
    <location>
        <begin position="407"/>
        <end position="428"/>
    </location>
</feature>
<evidence type="ECO:0000256" key="8">
    <source>
        <dbReference type="RuleBase" id="RU000688"/>
    </source>
</evidence>
<protein>
    <submittedName>
        <fullName evidence="13">Orexin receptor type 2-like</fullName>
    </submittedName>
</protein>
<reference evidence="13" key="1">
    <citation type="submission" date="2025-08" db="UniProtKB">
        <authorList>
            <consortium name="RefSeq"/>
        </authorList>
    </citation>
    <scope>IDENTIFICATION</scope>
    <source>
        <tissue evidence="13">Testes</tissue>
    </source>
</reference>
<accession>A0ABM0MWB3</accession>
<name>A0ABM0MWB3_SACKO</name>
<dbReference type="PROSITE" id="PS50262">
    <property type="entry name" value="G_PROTEIN_RECEP_F1_2"/>
    <property type="match status" value="1"/>
</dbReference>
<feature type="transmembrane region" description="Helical" evidence="10">
    <location>
        <begin position="37"/>
        <end position="58"/>
    </location>
</feature>
<evidence type="ECO:0000256" key="4">
    <source>
        <dbReference type="ARBA" id="ARBA00023040"/>
    </source>
</evidence>
<dbReference type="Proteomes" id="UP000694865">
    <property type="component" value="Unplaced"/>
</dbReference>
<dbReference type="Gene3D" id="1.20.1070.10">
    <property type="entry name" value="Rhodopsin 7-helix transmembrane proteins"/>
    <property type="match status" value="1"/>
</dbReference>
<dbReference type="Pfam" id="PF00001">
    <property type="entry name" value="7tm_1"/>
    <property type="match status" value="1"/>
</dbReference>
<keyword evidence="4 8" id="KW-0297">G-protein coupled receptor</keyword>
<feature type="compositionally biased region" description="Acidic residues" evidence="9">
    <location>
        <begin position="414"/>
        <end position="428"/>
    </location>
</feature>
<keyword evidence="2 8" id="KW-0812">Transmembrane</keyword>
<dbReference type="InterPro" id="IPR017452">
    <property type="entry name" value="GPCR_Rhodpsn_7TM"/>
</dbReference>
<evidence type="ECO:0000256" key="3">
    <source>
        <dbReference type="ARBA" id="ARBA00022989"/>
    </source>
</evidence>
<evidence type="ECO:0000313" key="13">
    <source>
        <dbReference type="RefSeq" id="XP_006824304.1"/>
    </source>
</evidence>
<proteinExistence type="inferred from homology"/>
<comment type="subcellular location">
    <subcellularLocation>
        <location evidence="1">Membrane</location>
        <topology evidence="1">Multi-pass membrane protein</topology>
    </subcellularLocation>
</comment>
<evidence type="ECO:0000256" key="7">
    <source>
        <dbReference type="ARBA" id="ARBA00023224"/>
    </source>
</evidence>
<dbReference type="InterPro" id="IPR000276">
    <property type="entry name" value="GPCR_Rhodpsn"/>
</dbReference>
<dbReference type="GeneID" id="102803910"/>
<evidence type="ECO:0000259" key="11">
    <source>
        <dbReference type="PROSITE" id="PS50262"/>
    </source>
</evidence>
<keyword evidence="6 8" id="KW-0675">Receptor</keyword>
<organism evidence="12 13">
    <name type="scientific">Saccoglossus kowalevskii</name>
    <name type="common">Acorn worm</name>
    <dbReference type="NCBI Taxonomy" id="10224"/>
    <lineage>
        <taxon>Eukaryota</taxon>
        <taxon>Metazoa</taxon>
        <taxon>Hemichordata</taxon>
        <taxon>Enteropneusta</taxon>
        <taxon>Harrimaniidae</taxon>
        <taxon>Saccoglossus</taxon>
    </lineage>
</organism>
<dbReference type="PANTHER" id="PTHR45695:SF15">
    <property type="entry name" value="OPSIN RH2"/>
    <property type="match status" value="1"/>
</dbReference>